<evidence type="ECO:0000313" key="1">
    <source>
        <dbReference type="EMBL" id="GFB30118.1"/>
    </source>
</evidence>
<protein>
    <submittedName>
        <fullName evidence="1">Uncharacterized protein</fullName>
    </submittedName>
</protein>
<sequence length="39" mass="4214">SPKLHAPEEAARVPKTSLDEEEVYALTREAAEGEFVVSG</sequence>
<reference evidence="1" key="1">
    <citation type="journal article" date="2019" name="Sci. Rep.">
        <title>Draft genome of Tanacetum cinerariifolium, the natural source of mosquito coil.</title>
        <authorList>
            <person name="Yamashiro T."/>
            <person name="Shiraishi A."/>
            <person name="Satake H."/>
            <person name="Nakayama K."/>
        </authorList>
    </citation>
    <scope>NUCLEOTIDE SEQUENCE</scope>
</reference>
<feature type="non-terminal residue" evidence="1">
    <location>
        <position position="1"/>
    </location>
</feature>
<name>A0A699L8U1_TANCI</name>
<organism evidence="1">
    <name type="scientific">Tanacetum cinerariifolium</name>
    <name type="common">Dalmatian daisy</name>
    <name type="synonym">Chrysanthemum cinerariifolium</name>
    <dbReference type="NCBI Taxonomy" id="118510"/>
    <lineage>
        <taxon>Eukaryota</taxon>
        <taxon>Viridiplantae</taxon>
        <taxon>Streptophyta</taxon>
        <taxon>Embryophyta</taxon>
        <taxon>Tracheophyta</taxon>
        <taxon>Spermatophyta</taxon>
        <taxon>Magnoliopsida</taxon>
        <taxon>eudicotyledons</taxon>
        <taxon>Gunneridae</taxon>
        <taxon>Pentapetalae</taxon>
        <taxon>asterids</taxon>
        <taxon>campanulids</taxon>
        <taxon>Asterales</taxon>
        <taxon>Asteraceae</taxon>
        <taxon>Asteroideae</taxon>
        <taxon>Anthemideae</taxon>
        <taxon>Anthemidinae</taxon>
        <taxon>Tanacetum</taxon>
    </lineage>
</organism>
<gene>
    <name evidence="1" type="ORF">Tci_702089</name>
</gene>
<comment type="caution">
    <text evidence="1">The sequence shown here is derived from an EMBL/GenBank/DDBJ whole genome shotgun (WGS) entry which is preliminary data.</text>
</comment>
<proteinExistence type="predicted"/>
<dbReference type="EMBL" id="BKCJ010596793">
    <property type="protein sequence ID" value="GFB30118.1"/>
    <property type="molecule type" value="Genomic_DNA"/>
</dbReference>
<accession>A0A699L8U1</accession>
<dbReference type="AlphaFoldDB" id="A0A699L8U1"/>